<keyword evidence="1" id="KW-0472">Membrane</keyword>
<dbReference type="RefSeq" id="WP_126777798.1">
    <property type="nucleotide sequence ID" value="NZ_PIPM01000022.1"/>
</dbReference>
<proteinExistence type="predicted"/>
<evidence type="ECO:0000313" key="3">
    <source>
        <dbReference type="Proteomes" id="UP000288405"/>
    </source>
</evidence>
<dbReference type="EMBL" id="PIPM01000022">
    <property type="protein sequence ID" value="RUO27461.1"/>
    <property type="molecule type" value="Genomic_DNA"/>
</dbReference>
<organism evidence="2 3">
    <name type="scientific">Aliidiomarina sanyensis</name>
    <dbReference type="NCBI Taxonomy" id="1249555"/>
    <lineage>
        <taxon>Bacteria</taxon>
        <taxon>Pseudomonadati</taxon>
        <taxon>Pseudomonadota</taxon>
        <taxon>Gammaproteobacteria</taxon>
        <taxon>Alteromonadales</taxon>
        <taxon>Idiomarinaceae</taxon>
        <taxon>Aliidiomarina</taxon>
    </lineage>
</organism>
<sequence>MIKQSLAYALAFITGVIVAGVLGSVVQTQFNLLAMQTIGPPIDWSTRVEVTGYDLVNFSPLLMGIMAATFLIALPISHLFSRFQKRQFIAWCAVGAGVGFWAALQLIDNLAPMPTLIAATRTTTGTLFMVLSACAAGAVYAWLSRALRRRFRGSVPTEEAKS</sequence>
<dbReference type="OrthoDB" id="7907428at2"/>
<accession>A0A432WAL7</accession>
<name>A0A432WAL7_9GAMM</name>
<evidence type="ECO:0000256" key="1">
    <source>
        <dbReference type="SAM" id="Phobius"/>
    </source>
</evidence>
<comment type="caution">
    <text evidence="2">The sequence shown here is derived from an EMBL/GenBank/DDBJ whole genome shotgun (WGS) entry which is preliminary data.</text>
</comment>
<feature type="transmembrane region" description="Helical" evidence="1">
    <location>
        <begin position="7"/>
        <end position="26"/>
    </location>
</feature>
<feature type="transmembrane region" description="Helical" evidence="1">
    <location>
        <begin position="127"/>
        <end position="143"/>
    </location>
</feature>
<dbReference type="AlphaFoldDB" id="A0A432WAL7"/>
<feature type="transmembrane region" description="Helical" evidence="1">
    <location>
        <begin position="88"/>
        <end position="107"/>
    </location>
</feature>
<gene>
    <name evidence="2" type="ORF">CWE11_11640</name>
</gene>
<protein>
    <submittedName>
        <fullName evidence="2">Uncharacterized protein</fullName>
    </submittedName>
</protein>
<keyword evidence="1" id="KW-1133">Transmembrane helix</keyword>
<evidence type="ECO:0000313" key="2">
    <source>
        <dbReference type="EMBL" id="RUO27461.1"/>
    </source>
</evidence>
<keyword evidence="1" id="KW-0812">Transmembrane</keyword>
<feature type="transmembrane region" description="Helical" evidence="1">
    <location>
        <begin position="55"/>
        <end position="76"/>
    </location>
</feature>
<keyword evidence="3" id="KW-1185">Reference proteome</keyword>
<dbReference type="Proteomes" id="UP000288405">
    <property type="component" value="Unassembled WGS sequence"/>
</dbReference>
<reference evidence="2 3" key="1">
    <citation type="journal article" date="2011" name="Front. Microbiol.">
        <title>Genomic signatures of strain selection and enhancement in Bacillus atrophaeus var. globigii, a historical biowarfare simulant.</title>
        <authorList>
            <person name="Gibbons H.S."/>
            <person name="Broomall S.M."/>
            <person name="McNew L.A."/>
            <person name="Daligault H."/>
            <person name="Chapman C."/>
            <person name="Bruce D."/>
            <person name="Karavis M."/>
            <person name="Krepps M."/>
            <person name="McGregor P.A."/>
            <person name="Hong C."/>
            <person name="Park K.H."/>
            <person name="Akmal A."/>
            <person name="Feldman A."/>
            <person name="Lin J.S."/>
            <person name="Chang W.E."/>
            <person name="Higgs B.W."/>
            <person name="Demirev P."/>
            <person name="Lindquist J."/>
            <person name="Liem A."/>
            <person name="Fochler E."/>
            <person name="Read T.D."/>
            <person name="Tapia R."/>
            <person name="Johnson S."/>
            <person name="Bishop-Lilly K.A."/>
            <person name="Detter C."/>
            <person name="Han C."/>
            <person name="Sozhamannan S."/>
            <person name="Rosenzweig C.N."/>
            <person name="Skowronski E.W."/>
        </authorList>
    </citation>
    <scope>NUCLEOTIDE SEQUENCE [LARGE SCALE GENOMIC DNA]</scope>
    <source>
        <strain evidence="2 3">GYP-17</strain>
    </source>
</reference>